<evidence type="ECO:0000259" key="7">
    <source>
        <dbReference type="PROSITE" id="PS50122"/>
    </source>
</evidence>
<dbReference type="InterPro" id="IPR013656">
    <property type="entry name" value="PAS_4"/>
</dbReference>
<dbReference type="Gene3D" id="3.30.565.10">
    <property type="entry name" value="Histidine kinase-like ATPase, C-terminal domain"/>
    <property type="match status" value="1"/>
</dbReference>
<dbReference type="SUPFAM" id="SSF55874">
    <property type="entry name" value="ATPase domain of HSP90 chaperone/DNA topoisomerase II/histidine kinase"/>
    <property type="match status" value="1"/>
</dbReference>
<evidence type="ECO:0000313" key="9">
    <source>
        <dbReference type="EMBL" id="MFE4106911.1"/>
    </source>
</evidence>
<dbReference type="Pfam" id="PF13596">
    <property type="entry name" value="PAS_10"/>
    <property type="match status" value="1"/>
</dbReference>
<dbReference type="PANTHER" id="PTHR24422">
    <property type="entry name" value="CHEMOTAXIS PROTEIN METHYLTRANSFERASE"/>
    <property type="match status" value="1"/>
</dbReference>
<protein>
    <submittedName>
        <fullName evidence="9">PAS domain S-box protein</fullName>
    </submittedName>
</protein>
<dbReference type="Pfam" id="PF02518">
    <property type="entry name" value="HATPase_c"/>
    <property type="match status" value="1"/>
</dbReference>
<dbReference type="InterPro" id="IPR003594">
    <property type="entry name" value="HATPase_dom"/>
</dbReference>
<dbReference type="Pfam" id="PF07568">
    <property type="entry name" value="HisKA_2"/>
    <property type="match status" value="1"/>
</dbReference>
<dbReference type="SMART" id="SM00387">
    <property type="entry name" value="HATPase_c"/>
    <property type="match status" value="1"/>
</dbReference>
<dbReference type="Proteomes" id="UP001600165">
    <property type="component" value="Unassembled WGS sequence"/>
</dbReference>
<dbReference type="PANTHER" id="PTHR24422:SF10">
    <property type="entry name" value="CHEMOTAXIS PROTEIN METHYLTRANSFERASE 2"/>
    <property type="match status" value="1"/>
</dbReference>
<dbReference type="InterPro" id="IPR013655">
    <property type="entry name" value="PAS_fold_3"/>
</dbReference>
<dbReference type="InterPro" id="IPR000780">
    <property type="entry name" value="CheR_MeTrfase"/>
</dbReference>
<dbReference type="Pfam" id="PF01339">
    <property type="entry name" value="CheB_methylest"/>
    <property type="match status" value="1"/>
</dbReference>
<feature type="domain" description="Histidine kinase" evidence="4">
    <location>
        <begin position="1519"/>
        <end position="1713"/>
    </location>
</feature>
<dbReference type="InterPro" id="IPR001610">
    <property type="entry name" value="PAC"/>
</dbReference>
<dbReference type="SUPFAM" id="SSF55785">
    <property type="entry name" value="PYP-like sensor domain (PAS domain)"/>
    <property type="match status" value="6"/>
</dbReference>
<dbReference type="Gene3D" id="3.30.450.20">
    <property type="entry name" value="PAS domain"/>
    <property type="match status" value="6"/>
</dbReference>
<dbReference type="InterPro" id="IPR005467">
    <property type="entry name" value="His_kinase_dom"/>
</dbReference>
<comment type="caution">
    <text evidence="2">Lacks conserved residue(s) required for the propagation of feature annotation.</text>
</comment>
<feature type="domain" description="PAS" evidence="5">
    <location>
        <begin position="1251"/>
        <end position="1313"/>
    </location>
</feature>
<dbReference type="InterPro" id="IPR022642">
    <property type="entry name" value="CheR_C"/>
</dbReference>
<dbReference type="RefSeq" id="WP_377965124.1">
    <property type="nucleotide sequence ID" value="NZ_JBHZOL010000075.1"/>
</dbReference>
<keyword evidence="10" id="KW-1185">Reference proteome</keyword>
<evidence type="ECO:0000256" key="1">
    <source>
        <dbReference type="ARBA" id="ARBA00022777"/>
    </source>
</evidence>
<feature type="domain" description="PAS" evidence="5">
    <location>
        <begin position="849"/>
        <end position="918"/>
    </location>
</feature>
<organism evidence="9 10">
    <name type="scientific">Almyronema epifaneia S1</name>
    <dbReference type="NCBI Taxonomy" id="2991925"/>
    <lineage>
        <taxon>Bacteria</taxon>
        <taxon>Bacillati</taxon>
        <taxon>Cyanobacteriota</taxon>
        <taxon>Cyanophyceae</taxon>
        <taxon>Nodosilineales</taxon>
        <taxon>Nodosilineaceae</taxon>
        <taxon>Almyronema</taxon>
        <taxon>Almyronema epifaneia</taxon>
    </lineage>
</organism>
<dbReference type="PROSITE" id="PS50123">
    <property type="entry name" value="CHER"/>
    <property type="match status" value="1"/>
</dbReference>
<dbReference type="InterPro" id="IPR035909">
    <property type="entry name" value="CheB_C"/>
</dbReference>
<dbReference type="Pfam" id="PF08448">
    <property type="entry name" value="PAS_4"/>
    <property type="match status" value="3"/>
</dbReference>
<feature type="domain" description="CheB-type methylesterase" evidence="7">
    <location>
        <begin position="10"/>
        <end position="194"/>
    </location>
</feature>
<dbReference type="PROSITE" id="PS50122">
    <property type="entry name" value="CHEB"/>
    <property type="match status" value="1"/>
</dbReference>
<dbReference type="PROSITE" id="PS50113">
    <property type="entry name" value="PAC"/>
    <property type="match status" value="3"/>
</dbReference>
<gene>
    <name evidence="9" type="ORF">ACFVKH_11520</name>
</gene>
<dbReference type="NCBIfam" id="TIGR00229">
    <property type="entry name" value="sensory_box"/>
    <property type="match status" value="5"/>
</dbReference>
<dbReference type="PRINTS" id="PR00996">
    <property type="entry name" value="CHERMTFRASE"/>
</dbReference>
<dbReference type="InterPro" id="IPR000700">
    <property type="entry name" value="PAS-assoc_C"/>
</dbReference>
<keyword evidence="3" id="KW-0175">Coiled coil</keyword>
<dbReference type="InterPro" id="IPR011495">
    <property type="entry name" value="Sig_transdc_His_kin_sub2_dim/P"/>
</dbReference>
<feature type="domain" description="PAC" evidence="6">
    <location>
        <begin position="1327"/>
        <end position="1379"/>
    </location>
</feature>
<evidence type="ECO:0000259" key="5">
    <source>
        <dbReference type="PROSITE" id="PS50112"/>
    </source>
</evidence>
<dbReference type="SMART" id="SM00091">
    <property type="entry name" value="PAS"/>
    <property type="match status" value="6"/>
</dbReference>
<evidence type="ECO:0000256" key="2">
    <source>
        <dbReference type="PROSITE-ProRule" id="PRU00050"/>
    </source>
</evidence>
<accession>A0ABW6IFF5</accession>
<dbReference type="InterPro" id="IPR029063">
    <property type="entry name" value="SAM-dependent_MTases_sf"/>
</dbReference>
<dbReference type="InterPro" id="IPR050903">
    <property type="entry name" value="Bact_Chemotaxis_MeTrfase"/>
</dbReference>
<dbReference type="SUPFAM" id="SSF52738">
    <property type="entry name" value="Methylesterase CheB, C-terminal domain"/>
    <property type="match status" value="1"/>
</dbReference>
<evidence type="ECO:0000313" key="10">
    <source>
        <dbReference type="Proteomes" id="UP001600165"/>
    </source>
</evidence>
<proteinExistence type="predicted"/>
<evidence type="ECO:0000259" key="8">
    <source>
        <dbReference type="PROSITE" id="PS50123"/>
    </source>
</evidence>
<name>A0ABW6IFF5_9CYAN</name>
<dbReference type="InterPro" id="IPR000014">
    <property type="entry name" value="PAS"/>
</dbReference>
<evidence type="ECO:0000256" key="3">
    <source>
        <dbReference type="SAM" id="Coils"/>
    </source>
</evidence>
<evidence type="ECO:0000259" key="6">
    <source>
        <dbReference type="PROSITE" id="PS50113"/>
    </source>
</evidence>
<dbReference type="Pfam" id="PF01739">
    <property type="entry name" value="CheR"/>
    <property type="match status" value="1"/>
</dbReference>
<evidence type="ECO:0000259" key="4">
    <source>
        <dbReference type="PROSITE" id="PS50109"/>
    </source>
</evidence>
<keyword evidence="1" id="KW-0808">Transferase</keyword>
<sequence>MLAGQSFSAQLPKVVVGIGFAASGFESLAAFFSAIPNPNGVAFVLVSHLLPEQERQLLEQLQQQTEMPLQLLSAPLELRANTIFLVPAGLGLRYSNQTLTLSDCPLDAAATAQPINATLTALAEAYRDRAIGLVLAGTGEDGGQGLAAIAHYGGSALVESPPMADVADLPREAIATGVTTQAGPPAYLASVVYAIAQELSAVAAAAIAATASDAVVLDQDYSYQVIQILNDYGDIDFSLYKPTTFKRRLQRHLSISGWSDQQAYLQELRHTAEERERLRKALLIGTTNFFRDPEVWQVLKQQVIPELIEQAVPYQELRLWVPACSTGEEAYSLAILMTEAIRAAPKRLALKVFATDIDSDAIRVASAGIYPEAIAQHVTAEYLRSYFSRENGYFRVNALLRDAMVFAPHNLAKNAPFSRIDLVSCRNILIYLQPHLQNQVLRTLHFALNPRGFLTLGAAESLGDLDDEFEIINSTWKIFRKRRDVHLSLTPPSRTAYSLMPIHPHTTRLYSHSETLSDLILEATYASRQAVCLVTNRNHQLLHVVGDASQILLPPRGRFSTDLLSMLHTDLRLPISTAIYRIRQDQNTVTYTDISVNQLDATLFYNLRAEYHRNDSLSEEIILLVLQLVDTRQPQAISSTPETFEPENMAQQRILELERNLQEAQENLQVTVENLEASNEEQQATNEELLASNEELQSTNEELRSVNEELRRLNTAYQAKIQELTELNQDVDNLLRSTDIGVIFLDQHLLIRKFTPPVTQIIQLSPHDINRSITNFRHSTTCRNFLGLLQQVIDTEVPLEQEIALHNSSDEYLMRLHPYYRLDGQCDGLVVTFVKINTLRQAQRKIEQQKAELEYLYRTLPAGLSLIDQDLVFVRINEQLAAINGLSVQETLGKTIRQVLPELADQLEPLYRQVFATGEPIERIEIRGTTPANPTQQRDWLVGYNLVQMPNNRRMVGSVVRDITDLKTAQRQLEELARSLEQRVRDRTFELEQSQLALQARERQLSTLLNNSPDIICRFDLNGRLIFANAALAKFKQVPATDLSRYTISEDLSAAFANLWQTAMQQTVATGESQVLEYERIFGDQVYWFEAQFIPEYNDQGTIVSILEVSRDITDRKQTEQDLQSSENKLRLFVEHSPAAIAMFDKQMRYLAVSRCWLEDYRLGDRDLIGQSHYEVFPEIPPTWRAVHQRALAGAIESSDADPFMRMDGSVDWVRWQVRPWFDKNNTIGGIIMFTEVINEQVIAQQALARSETRFRQLAENIQEVFFLTSLDSREMLYVSPAYETIWGQSCDRLYAEPTAWIDSIHPSDRDRVVAAFARQKRELTPFEEDYRIVRADNSIRWIRARAFIVTDETGNAVRIAGIAEDITEIRNLQNYHRFVQRVADASPNLLYIYNIQQNTFIYTNQAMTDLLGFDPRNEPLPGSNLVERIVHPDDRNKVLAYLETVYNAADNAVIELELRLCDSQGQWHWMLSRNSVFLRNEQGQTEQIIGTAQDITESKQARQQLQEALLSQEVLLREVHHRVKNNLNVIHSLLNMQVRAIDNEQLRSVLTDSQQRIQSMALIHEQLYQSRNFVEVEFAEYLNQLVHNLLVSANINPTRIQILLNVDAVPLDLQTAIPLGLIVNELITNAFKHAFPGDRSGAVEVTLAQSADQTLLLSVADNGIGLPSNFSQTQSASLGMRLVNILVRQLRAELEVQSNQGACFMIRLPKVPL</sequence>
<feature type="coiled-coil region" evidence="3">
    <location>
        <begin position="647"/>
        <end position="737"/>
    </location>
</feature>
<feature type="domain" description="PAC" evidence="6">
    <location>
        <begin position="1455"/>
        <end position="1508"/>
    </location>
</feature>
<dbReference type="SUPFAM" id="SSF53335">
    <property type="entry name" value="S-adenosyl-L-methionine-dependent methyltransferases"/>
    <property type="match status" value="1"/>
</dbReference>
<feature type="domain" description="PAC" evidence="6">
    <location>
        <begin position="1069"/>
        <end position="1125"/>
    </location>
</feature>
<dbReference type="InterPro" id="IPR000673">
    <property type="entry name" value="Sig_transdc_resp-reg_Me-estase"/>
</dbReference>
<feature type="coiled-coil region" evidence="3">
    <location>
        <begin position="963"/>
        <end position="1011"/>
    </location>
</feature>
<dbReference type="Gene3D" id="3.40.50.150">
    <property type="entry name" value="Vaccinia Virus protein VP39"/>
    <property type="match status" value="1"/>
</dbReference>
<dbReference type="PROSITE" id="PS50112">
    <property type="entry name" value="PAS"/>
    <property type="match status" value="3"/>
</dbReference>
<dbReference type="CDD" id="cd00130">
    <property type="entry name" value="PAS"/>
    <property type="match status" value="5"/>
</dbReference>
<dbReference type="PROSITE" id="PS50109">
    <property type="entry name" value="HIS_KIN"/>
    <property type="match status" value="1"/>
</dbReference>
<dbReference type="Pfam" id="PF08447">
    <property type="entry name" value="PAS_3"/>
    <property type="match status" value="2"/>
</dbReference>
<comment type="caution">
    <text evidence="9">The sequence shown here is derived from an EMBL/GenBank/DDBJ whole genome shotgun (WGS) entry which is preliminary data.</text>
</comment>
<dbReference type="SUPFAM" id="SSF47757">
    <property type="entry name" value="Chemotaxis receptor methyltransferase CheR, N-terminal domain"/>
    <property type="match status" value="1"/>
</dbReference>
<dbReference type="Gene3D" id="3.40.50.180">
    <property type="entry name" value="Methylesterase CheB, C-terminal domain"/>
    <property type="match status" value="1"/>
</dbReference>
<dbReference type="SMART" id="SM00086">
    <property type="entry name" value="PAC"/>
    <property type="match status" value="4"/>
</dbReference>
<dbReference type="EMBL" id="JBHZOL010000075">
    <property type="protein sequence ID" value="MFE4106911.1"/>
    <property type="molecule type" value="Genomic_DNA"/>
</dbReference>
<dbReference type="InterPro" id="IPR035965">
    <property type="entry name" value="PAS-like_dom_sf"/>
</dbReference>
<dbReference type="InterPro" id="IPR036890">
    <property type="entry name" value="HATPase_C_sf"/>
</dbReference>
<reference evidence="9 10" key="1">
    <citation type="submission" date="2024-10" db="EMBL/GenBank/DDBJ databases">
        <authorList>
            <person name="Ratan Roy A."/>
            <person name="Morales Sandoval P.H."/>
            <person name="De Los Santos Villalobos S."/>
            <person name="Chakraborty S."/>
            <person name="Mukherjee J."/>
        </authorList>
    </citation>
    <scope>NUCLEOTIDE SEQUENCE [LARGE SCALE GENOMIC DNA]</scope>
    <source>
        <strain evidence="9 10">S1</strain>
    </source>
</reference>
<feature type="domain" description="PAS" evidence="5">
    <location>
        <begin position="1376"/>
        <end position="1450"/>
    </location>
</feature>
<dbReference type="SMART" id="SM00138">
    <property type="entry name" value="MeTrc"/>
    <property type="match status" value="1"/>
</dbReference>
<feature type="domain" description="CheR-type methyltransferase" evidence="8">
    <location>
        <begin position="210"/>
        <end position="482"/>
    </location>
</feature>
<keyword evidence="1" id="KW-0418">Kinase</keyword>